<dbReference type="AlphaFoldDB" id="Q9LHQ9"/>
<dbReference type="InterPro" id="IPR052929">
    <property type="entry name" value="RNase_H-like_EbsB-rel"/>
</dbReference>
<dbReference type="GO" id="GO:0003964">
    <property type="term" value="F:RNA-directed DNA polymerase activity"/>
    <property type="evidence" value="ECO:0007669"/>
    <property type="project" value="UniProtKB-KW"/>
</dbReference>
<protein>
    <submittedName>
        <fullName evidence="3">Similarity to non-LTR retroelement reverse transcriptase</fullName>
    </submittedName>
</protein>
<name>Q9LHQ9_ARATH</name>
<feature type="domain" description="RNase H type-1" evidence="2">
    <location>
        <begin position="116"/>
        <end position="196"/>
    </location>
</feature>
<dbReference type="PhylomeDB" id="Q9LHQ9"/>
<evidence type="ECO:0000256" key="1">
    <source>
        <dbReference type="SAM" id="SignalP"/>
    </source>
</evidence>
<dbReference type="ExpressionAtlas" id="Q9LHQ9">
    <property type="expression patterns" value="baseline and differential"/>
</dbReference>
<accession>Q9LHQ9</accession>
<dbReference type="InterPro" id="IPR002156">
    <property type="entry name" value="RNaseH_domain"/>
</dbReference>
<dbReference type="EMBL" id="AP002033">
    <property type="protein sequence ID" value="BAB01941.1"/>
    <property type="molecule type" value="Genomic_DNA"/>
</dbReference>
<sequence>MLLKILVKLIILDSSCSFLERFKLIIDCYTNKDIPDIDRQLPIWMLWRIWKSRNLSVYQHKSSTWREDFIKTVNDATEWALVWTIDSTTNIQTRQVQSRTHHSAWTRPKEDFVKCNFDCKFSKNNNVSQAGWIIRDSNGVFQAAGRSKGQHCSMSMEAELQALVMAMQHVWSKGYKKVIFEGDNLRLSSFLRKIKPTSKFTTGSEKIIIRKKGLAMLNSIGQEEKTTK</sequence>
<dbReference type="Pfam" id="PF13456">
    <property type="entry name" value="RVT_3"/>
    <property type="match status" value="1"/>
</dbReference>
<proteinExistence type="predicted"/>
<organism evidence="3">
    <name type="scientific">Arabidopsis thaliana</name>
    <name type="common">Mouse-ear cress</name>
    <dbReference type="NCBI Taxonomy" id="3702"/>
    <lineage>
        <taxon>Eukaryota</taxon>
        <taxon>Viridiplantae</taxon>
        <taxon>Streptophyta</taxon>
        <taxon>Embryophyta</taxon>
        <taxon>Tracheophyta</taxon>
        <taxon>Spermatophyta</taxon>
        <taxon>Magnoliopsida</taxon>
        <taxon>eudicotyledons</taxon>
        <taxon>Gunneridae</taxon>
        <taxon>Pentapetalae</taxon>
        <taxon>rosids</taxon>
        <taxon>malvids</taxon>
        <taxon>Brassicales</taxon>
        <taxon>Brassicaceae</taxon>
        <taxon>Camelineae</taxon>
        <taxon>Arabidopsis</taxon>
    </lineage>
</organism>
<dbReference type="PANTHER" id="PTHR47074">
    <property type="entry name" value="BNAC02G40300D PROTEIN"/>
    <property type="match status" value="1"/>
</dbReference>
<dbReference type="Gene3D" id="3.30.420.10">
    <property type="entry name" value="Ribonuclease H-like superfamily/Ribonuclease H"/>
    <property type="match status" value="1"/>
</dbReference>
<dbReference type="SUPFAM" id="SSF53098">
    <property type="entry name" value="Ribonuclease H-like"/>
    <property type="match status" value="1"/>
</dbReference>
<feature type="chain" id="PRO_5004333378" evidence="1">
    <location>
        <begin position="18"/>
        <end position="228"/>
    </location>
</feature>
<dbReference type="GO" id="GO:0003676">
    <property type="term" value="F:nucleic acid binding"/>
    <property type="evidence" value="ECO:0007669"/>
    <property type="project" value="InterPro"/>
</dbReference>
<evidence type="ECO:0000259" key="2">
    <source>
        <dbReference type="Pfam" id="PF13456"/>
    </source>
</evidence>
<reference evidence="3" key="2">
    <citation type="submission" date="2000-05" db="EMBL/GenBank/DDBJ databases">
        <title>Structural Analysis of Arabidopsis thaliana Chromosome 3. III.</title>
        <authorList>
            <person name="Nakamura Y."/>
        </authorList>
    </citation>
    <scope>NUCLEOTIDE SEQUENCE</scope>
</reference>
<keyword evidence="1" id="KW-0732">Signal</keyword>
<keyword evidence="3" id="KW-0548">Nucleotidyltransferase</keyword>
<feature type="signal peptide" evidence="1">
    <location>
        <begin position="1"/>
        <end position="17"/>
    </location>
</feature>
<dbReference type="PANTHER" id="PTHR47074:SF78">
    <property type="entry name" value="GB|AAF30348.1-RELATED"/>
    <property type="match status" value="1"/>
</dbReference>
<evidence type="ECO:0000313" key="3">
    <source>
        <dbReference type="EMBL" id="BAB01941.1"/>
    </source>
</evidence>
<dbReference type="GO" id="GO:0004523">
    <property type="term" value="F:RNA-DNA hybrid ribonuclease activity"/>
    <property type="evidence" value="ECO:0007669"/>
    <property type="project" value="InterPro"/>
</dbReference>
<dbReference type="InterPro" id="IPR044730">
    <property type="entry name" value="RNase_H-like_dom_plant"/>
</dbReference>
<keyword evidence="3" id="KW-0808">Transferase</keyword>
<reference key="1">
    <citation type="journal article" date="2000" name="Nature">
        <title>Sequence and analysis of chromosome 3 of the plant Arabidopsis thaliana.</title>
        <authorList>
            <consortium name="European Union Chromosome 3 Arabidopsis Sequencing Consortium"/>
            <consortium name="Institute for Genomic Research"/>
            <consortium name="Kazusa DNA Research Institute"/>
            <person name="Salanoubat M."/>
            <person name="Lemcke K."/>
            <person name="Rieger M."/>
            <person name="Ansorge W."/>
            <person name="Unseld M."/>
            <person name="Fartmann B."/>
            <person name="Valle G."/>
            <person name="Blocker H."/>
            <person name="Perez-Alonso M."/>
            <person name="Obermaier B."/>
            <person name="Delseny M."/>
            <person name="Boutry M."/>
            <person name="Grivell L.A."/>
            <person name="Mache R."/>
            <person name="Puigdomenech P."/>
            <person name="De Simone V."/>
            <person name="Choisne N."/>
            <person name="Artiguenave F."/>
            <person name="Robert C."/>
            <person name="Brottier P."/>
            <person name="Wincker P."/>
            <person name="Cattolico L."/>
            <person name="Weissenbach J."/>
            <person name="Saurin W."/>
            <person name="Quetier F."/>
            <person name="Schafer M."/>
            <person name="Muller-Auer S."/>
            <person name="Gabel C."/>
            <person name="Fuchs M."/>
            <person name="Benes V."/>
            <person name="Wurmbach E."/>
            <person name="Drzonek H."/>
            <person name="Erfle H."/>
            <person name="Jordan N."/>
            <person name="Bangert S."/>
            <person name="Wiedelmann R."/>
            <person name="Kranz H."/>
            <person name="Voss H."/>
            <person name="Holland R."/>
            <person name="Brandt P."/>
            <person name="Nyakatura G."/>
            <person name="Vezzi A."/>
            <person name="D'Angelo M."/>
            <person name="Pallavicini A."/>
            <person name="Toppo S."/>
            <person name="Simionati B."/>
            <person name="Conrad A."/>
            <person name="Hornischer K."/>
            <person name="Kauer G."/>
            <person name="Lohnert T.H."/>
            <person name="Nordsiek G."/>
            <person name="Reichelt J."/>
            <person name="Scharfe M."/>
            <person name="Schon O."/>
            <person name="Bargues M."/>
            <person name="Terol J."/>
            <person name="Climent J."/>
            <person name="Navarro P."/>
            <person name="Collado C."/>
            <person name="Perez-Perez A."/>
            <person name="Ottenwalder B."/>
            <person name="Duchemin D."/>
            <person name="Cooke R."/>
            <person name="Laudie M."/>
            <person name="Berger-Llauro C."/>
            <person name="Purnelle B."/>
            <person name="Masuy D."/>
            <person name="de Haan M."/>
            <person name="Maarse A.C."/>
            <person name="Alcaraz J.P."/>
            <person name="Cottet A."/>
            <person name="Casacuberta E."/>
            <person name="Monfort A."/>
            <person name="Argiriou A."/>
            <person name="flores M."/>
            <person name="Liguori R."/>
            <person name="Vitale D."/>
            <person name="Mannhaupt G."/>
            <person name="Haase D."/>
            <person name="Schoof H."/>
            <person name="Rudd S."/>
            <person name="Zaccaria P."/>
            <person name="Mewes H.W."/>
            <person name="Mayer K.F."/>
            <person name="Kaul S."/>
            <person name="Town C.D."/>
            <person name="Koo H.L."/>
            <person name="Tallon L.J."/>
            <person name="Jenkins J."/>
            <person name="Rooney T."/>
            <person name="Rizzo M."/>
            <person name="Walts A."/>
            <person name="Utterback T."/>
            <person name="Fujii C.Y."/>
            <person name="Shea T.P."/>
            <person name="Creasy T.H."/>
            <person name="Haas B."/>
            <person name="Maiti R."/>
            <person name="Wu D."/>
            <person name="Peterson J."/>
            <person name="Van Aken S."/>
            <person name="Pai G."/>
            <person name="Militscher J."/>
            <person name="Sellers P."/>
            <person name="Gill J.E."/>
            <person name="Feldblyum T.V."/>
            <person name="Preuss D."/>
            <person name="Lin X."/>
            <person name="Nierman W.C."/>
            <person name="Salzberg S.L."/>
            <person name="White O."/>
            <person name="Venter J.C."/>
            <person name="Fraser C.M."/>
            <person name="Kaneko T."/>
            <person name="Nakamura Y."/>
            <person name="Sato S."/>
            <person name="Kato T."/>
            <person name="Asamizu E."/>
            <person name="Sasamoto S."/>
            <person name="Kimura T."/>
            <person name="Idesawa K."/>
            <person name="Kawashima K."/>
            <person name="Kishida Y."/>
            <person name="Kiyokawa C."/>
            <person name="Kohara M."/>
            <person name="Matsumoto M."/>
            <person name="Matsuno A."/>
            <person name="Muraki A."/>
            <person name="Nakayama S."/>
            <person name="Nakazaki N."/>
            <person name="Shinpo S."/>
            <person name="Takeuchi C."/>
            <person name="Wada T."/>
            <person name="Watanabe A."/>
            <person name="Yamada M."/>
            <person name="Yasuda M."/>
            <person name="Tabata S."/>
        </authorList>
    </citation>
    <scope>NUCLEOTIDE SEQUENCE [LARGE SCALE GENOMIC DNA]</scope>
    <source>
        <strain>cv. Columbia</strain>
    </source>
</reference>
<keyword evidence="3" id="KW-0695">RNA-directed DNA polymerase</keyword>
<dbReference type="CDD" id="cd06222">
    <property type="entry name" value="RNase_H_like"/>
    <property type="match status" value="1"/>
</dbReference>
<dbReference type="InterPro" id="IPR012337">
    <property type="entry name" value="RNaseH-like_sf"/>
</dbReference>
<dbReference type="InterPro" id="IPR036397">
    <property type="entry name" value="RNaseH_sf"/>
</dbReference>